<dbReference type="InterPro" id="IPR023997">
    <property type="entry name" value="TonB-dep_OMP_SusC/RagA_CS"/>
</dbReference>
<dbReference type="Gene3D" id="2.40.170.20">
    <property type="entry name" value="TonB-dependent receptor, beta-barrel domain"/>
    <property type="match status" value="1"/>
</dbReference>
<dbReference type="RefSeq" id="WP_116847448.1">
    <property type="nucleotide sequence ID" value="NZ_QTJU01000003.1"/>
</dbReference>
<sequence>MQPTNFSTGTRQLVRLAIVILVAAVQVNARSFAQQVTLQVKQAPLIQVFKAIESQTGYYFLYDDALVQQAPKVTVSITNAPLAQALEQCFKNQQLDYKIVNRTIVVKAKDPARTPAVTAPPTDVTPVVIHGVVKDAASGKPVADATIINKTSRQHTFSGADGSFDIPAEKGDVLQLSLVDYDNQEVTVKSNTGISIQLAQKQRKDSLTQVVITGYQTINKDNYTGTAVSVSGDDLKKVNPQNVLQSLQAFDPSFKITDNNLVGSNPNRLPVITVRGSTALPNGVNDVIGRNNLTGNTNLPTFIMDGYEVTLEKVYDLDINRIQSITLLKDAAATAVYGSRAANGVVVITTRAPKPGKLRLSYSYDMNLVTPDLSDYHVLDAAQKLDYEQLAGLYDGTKNSAVSQYDLDIAYYHKKQNVVSGVNSYWLSQPLKTAVGQKHSVYLEGGTESIRYGLELRYQTNPGVMKGSSRDRYSVGMNLAYNAGKRLLFKNTLTVTQMKARESPYGDFANYVRMNPYYPVRDSAGHVLQDVDAWNARDAGSGKIVSVHVLNPMYNATLGGFNKSDYLELIDAFGGEWTIANGLRLRAQISYTQNKATTDEFISPFDNIYYFYSADKINQRGQYTYQTSTTSQVDAFATLNYNRQLGEHNLNLALGTNVQTSNLNQKQFTAIGFANDRFPDIGFAAGYGENGKPQSDVYKDRLIGSFLTFNYSFKNKYLLDFTFREDGSSKFGSDKRIAPFNTLGIGWNLHKEKLLQGTNISQLKLRASTGLIGSVSFPAYMATTTYTYVDQWYSSGPGVVLSNYGNSNLQWQKTRTYDFGIDLGLFNDALVLSPRLYTKLTRGLLADISLPPSTGFSYYKDNLGDMRNTGQELSVHYNMIHTRNWQAGFNLNLARNENTIVRISNALKAYNDRVDEAQGKDDNKGAPLLRYAEGQSVDAIYAVRSLGIDPENGRELFVKKNGSLTYDWDVKDNVAITRSTPKVFGFLMPTVAWKQLMVQATLYSSFGGKQYNQTLVDRVENADPHLNVDSRALEQKWKQPGDHTFYKNIADLGQTFTSSRFIQKDSRVELQSVYVAYNLQKKLYERMGMQYLRLAVTANDLWRWSTIKIERGIDYPYARSLTFTLQAGF</sequence>
<gene>
    <name evidence="9" type="ORF">DXN05_11825</name>
</gene>
<dbReference type="SUPFAM" id="SSF56935">
    <property type="entry name" value="Porins"/>
    <property type="match status" value="1"/>
</dbReference>
<evidence type="ECO:0000256" key="5">
    <source>
        <dbReference type="ARBA" id="ARBA00023136"/>
    </source>
</evidence>
<dbReference type="InterPro" id="IPR036942">
    <property type="entry name" value="Beta-barrel_TonB_sf"/>
</dbReference>
<proteinExistence type="inferred from homology"/>
<keyword evidence="4 7" id="KW-0812">Transmembrane</keyword>
<dbReference type="Gene3D" id="2.170.130.10">
    <property type="entry name" value="TonB-dependent receptor, plug domain"/>
    <property type="match status" value="1"/>
</dbReference>
<dbReference type="OrthoDB" id="1094723at2"/>
<dbReference type="Pfam" id="PF07660">
    <property type="entry name" value="STN"/>
    <property type="match status" value="1"/>
</dbReference>
<comment type="subcellular location">
    <subcellularLocation>
        <location evidence="1 7">Cell outer membrane</location>
        <topology evidence="1 7">Multi-pass membrane protein</topology>
    </subcellularLocation>
</comment>
<dbReference type="Gene3D" id="2.60.40.1120">
    <property type="entry name" value="Carboxypeptidase-like, regulatory domain"/>
    <property type="match status" value="1"/>
</dbReference>
<dbReference type="NCBIfam" id="TIGR04057">
    <property type="entry name" value="SusC_RagA_signa"/>
    <property type="match status" value="1"/>
</dbReference>
<dbReference type="GO" id="GO:0009279">
    <property type="term" value="C:cell outer membrane"/>
    <property type="evidence" value="ECO:0007669"/>
    <property type="project" value="UniProtKB-SubCell"/>
</dbReference>
<dbReference type="Proteomes" id="UP000261284">
    <property type="component" value="Unassembled WGS sequence"/>
</dbReference>
<accession>A0A3E1NJV1</accession>
<dbReference type="Pfam" id="PF07715">
    <property type="entry name" value="Plug"/>
    <property type="match status" value="1"/>
</dbReference>
<evidence type="ECO:0000256" key="3">
    <source>
        <dbReference type="ARBA" id="ARBA00022452"/>
    </source>
</evidence>
<evidence type="ECO:0000256" key="1">
    <source>
        <dbReference type="ARBA" id="ARBA00004571"/>
    </source>
</evidence>
<evidence type="ECO:0000256" key="4">
    <source>
        <dbReference type="ARBA" id="ARBA00022692"/>
    </source>
</evidence>
<name>A0A3E1NJV1_9BACT</name>
<feature type="domain" description="Secretin/TonB short N-terminal" evidence="8">
    <location>
        <begin position="58"/>
        <end position="109"/>
    </location>
</feature>
<dbReference type="Gene3D" id="3.55.50.30">
    <property type="match status" value="1"/>
</dbReference>
<evidence type="ECO:0000313" key="9">
    <source>
        <dbReference type="EMBL" id="RFM28202.1"/>
    </source>
</evidence>
<keyword evidence="10" id="KW-1185">Reference proteome</keyword>
<dbReference type="Pfam" id="PF13715">
    <property type="entry name" value="CarbopepD_reg_2"/>
    <property type="match status" value="1"/>
</dbReference>
<evidence type="ECO:0000313" key="10">
    <source>
        <dbReference type="Proteomes" id="UP000261284"/>
    </source>
</evidence>
<keyword evidence="6 7" id="KW-0998">Cell outer membrane</keyword>
<keyword evidence="2 7" id="KW-0813">Transport</keyword>
<dbReference type="SUPFAM" id="SSF49464">
    <property type="entry name" value="Carboxypeptidase regulatory domain-like"/>
    <property type="match status" value="1"/>
</dbReference>
<keyword evidence="5 7" id="KW-0472">Membrane</keyword>
<reference evidence="9 10" key="1">
    <citation type="submission" date="2018-08" db="EMBL/GenBank/DDBJ databases">
        <title>Chitinophagaceae sp. K23C18032701, a novel bacterium isolated from forest soil.</title>
        <authorList>
            <person name="Wang C."/>
        </authorList>
    </citation>
    <scope>NUCLEOTIDE SEQUENCE [LARGE SCALE GENOMIC DNA]</scope>
    <source>
        <strain evidence="9 10">K23C18032701</strain>
    </source>
</reference>
<dbReference type="InterPro" id="IPR039426">
    <property type="entry name" value="TonB-dep_rcpt-like"/>
</dbReference>
<dbReference type="NCBIfam" id="TIGR04056">
    <property type="entry name" value="OMP_RagA_SusC"/>
    <property type="match status" value="1"/>
</dbReference>
<evidence type="ECO:0000259" key="8">
    <source>
        <dbReference type="SMART" id="SM00965"/>
    </source>
</evidence>
<keyword evidence="3 7" id="KW-1134">Transmembrane beta strand</keyword>
<dbReference type="InterPro" id="IPR008969">
    <property type="entry name" value="CarboxyPept-like_regulatory"/>
</dbReference>
<evidence type="ECO:0000256" key="2">
    <source>
        <dbReference type="ARBA" id="ARBA00022448"/>
    </source>
</evidence>
<dbReference type="InterPro" id="IPR011662">
    <property type="entry name" value="Secretin/TonB_short_N"/>
</dbReference>
<protein>
    <submittedName>
        <fullName evidence="9">SusC/RagA family TonB-linked outer membrane protein</fullName>
    </submittedName>
</protein>
<evidence type="ECO:0000256" key="7">
    <source>
        <dbReference type="PROSITE-ProRule" id="PRU01360"/>
    </source>
</evidence>
<dbReference type="EMBL" id="QTJU01000003">
    <property type="protein sequence ID" value="RFM28202.1"/>
    <property type="molecule type" value="Genomic_DNA"/>
</dbReference>
<dbReference type="InterPro" id="IPR023996">
    <property type="entry name" value="TonB-dep_OMP_SusC/RagA"/>
</dbReference>
<evidence type="ECO:0000256" key="6">
    <source>
        <dbReference type="ARBA" id="ARBA00023237"/>
    </source>
</evidence>
<comment type="similarity">
    <text evidence="7">Belongs to the TonB-dependent receptor family.</text>
</comment>
<dbReference type="InterPro" id="IPR037066">
    <property type="entry name" value="Plug_dom_sf"/>
</dbReference>
<comment type="caution">
    <text evidence="9">The sequence shown here is derived from an EMBL/GenBank/DDBJ whole genome shotgun (WGS) entry which is preliminary data.</text>
</comment>
<dbReference type="InterPro" id="IPR012910">
    <property type="entry name" value="Plug_dom"/>
</dbReference>
<dbReference type="SMART" id="SM00965">
    <property type="entry name" value="STN"/>
    <property type="match status" value="1"/>
</dbReference>
<dbReference type="PROSITE" id="PS52016">
    <property type="entry name" value="TONB_DEPENDENT_REC_3"/>
    <property type="match status" value="1"/>
</dbReference>
<organism evidence="9 10">
    <name type="scientific">Deminuibacter soli</name>
    <dbReference type="NCBI Taxonomy" id="2291815"/>
    <lineage>
        <taxon>Bacteria</taxon>
        <taxon>Pseudomonadati</taxon>
        <taxon>Bacteroidota</taxon>
        <taxon>Chitinophagia</taxon>
        <taxon>Chitinophagales</taxon>
        <taxon>Chitinophagaceae</taxon>
        <taxon>Deminuibacter</taxon>
    </lineage>
</organism>
<dbReference type="AlphaFoldDB" id="A0A3E1NJV1"/>